<comment type="caution">
    <text evidence="13">The sequence shown here is derived from an EMBL/GenBank/DDBJ whole genome shotgun (WGS) entry which is preliminary data.</text>
</comment>
<keyword evidence="7" id="KW-0862">Zinc</keyword>
<sequence length="530" mass="57456">MTANMRSYVHTVYYGTFIHLPRLPEEPATPTSPPAHKLSINHGALWVSETGGKIEGFDWGVKDEEGFAELMKRMGWRVEGEERNSDVHGIVGEDGEGELVRVVKASRERNGFFFPGFIDTHIHAPQYPNSGIFGSSTLLDWLETYTFPLESSFGNKEDPSQPPPIAHTVYNRVVSRTLSHGTTCAAYYATIHVPATNLLATICHRKGQRALIGRSCMDSPATCPSYYREESASASLSATKATIAHINSLDPTHTLVRPVITPRFAPSCTPAAMSQFGALAASTSPPTFIQTHIAENLNEIALVARLFPSSKSYADVYDSVGLLTPHTILAHAVHLSPDERALIAKRRSSVAHCPASNSAICSGLCPVRELLDEGITVGLGTDVSGGWSPSVLEAVRQACLVSRLLQFRKQDAHADAKAEPKSVSGREKISVEEGLYLATRGGAGAVGMQDAIGGFEVGMWWDAQMVEIGEAIDGSDGCTDVGKPGEGYLSNVDIFGWESWEEKIAKWVWSGDDRNVKAVWVAGRLVHERA</sequence>
<dbReference type="InterPro" id="IPR032466">
    <property type="entry name" value="Metal_Hydrolase"/>
</dbReference>
<evidence type="ECO:0000256" key="5">
    <source>
        <dbReference type="ARBA" id="ARBA00022723"/>
    </source>
</evidence>
<dbReference type="InterPro" id="IPR006680">
    <property type="entry name" value="Amidohydro-rel"/>
</dbReference>
<evidence type="ECO:0000256" key="2">
    <source>
        <dbReference type="ARBA" id="ARBA00004984"/>
    </source>
</evidence>
<dbReference type="EMBL" id="LZYO01000138">
    <property type="protein sequence ID" value="ODH29058.1"/>
    <property type="molecule type" value="Genomic_DNA"/>
</dbReference>
<keyword evidence="6" id="KW-0378">Hydrolase</keyword>
<evidence type="ECO:0000256" key="7">
    <source>
        <dbReference type="ARBA" id="ARBA00022833"/>
    </source>
</evidence>
<keyword evidence="5" id="KW-0479">Metal-binding</keyword>
<dbReference type="PANTHER" id="PTHR11271:SF6">
    <property type="entry name" value="GUANINE DEAMINASE"/>
    <property type="match status" value="1"/>
</dbReference>
<evidence type="ECO:0000256" key="4">
    <source>
        <dbReference type="ARBA" id="ARBA00012781"/>
    </source>
</evidence>
<dbReference type="Proteomes" id="UP000242814">
    <property type="component" value="Unassembled WGS sequence"/>
</dbReference>
<dbReference type="InterPro" id="IPR051607">
    <property type="entry name" value="Metallo-dep_hydrolases"/>
</dbReference>
<accession>A0A1D2JEU9</accession>
<evidence type="ECO:0000256" key="3">
    <source>
        <dbReference type="ARBA" id="ARBA00006745"/>
    </source>
</evidence>
<evidence type="ECO:0000313" key="14">
    <source>
        <dbReference type="Proteomes" id="UP000242814"/>
    </source>
</evidence>
<comment type="function">
    <text evidence="9">Catalyzes the hydrolytic deamination of guanine, producing xanthine and ammonia.</text>
</comment>
<name>A0A1D2JEU9_PARBR</name>
<comment type="similarity">
    <text evidence="3">Belongs to the metallo-dependent hydrolases superfamily. ATZ/TRZ family.</text>
</comment>
<dbReference type="VEuPathDB" id="FungiDB:PADG_00209"/>
<feature type="domain" description="Amidohydrolase-related" evidence="12">
    <location>
        <begin position="114"/>
        <end position="526"/>
    </location>
</feature>
<evidence type="ECO:0000256" key="9">
    <source>
        <dbReference type="ARBA" id="ARBA00056079"/>
    </source>
</evidence>
<dbReference type="EC" id="3.5.4.3" evidence="4"/>
<dbReference type="VEuPathDB" id="FungiDB:PABG_03623"/>
<evidence type="ECO:0000256" key="1">
    <source>
        <dbReference type="ARBA" id="ARBA00001947"/>
    </source>
</evidence>
<dbReference type="PANTHER" id="PTHR11271">
    <property type="entry name" value="GUANINE DEAMINASE"/>
    <property type="match status" value="1"/>
</dbReference>
<dbReference type="SUPFAM" id="SSF51556">
    <property type="entry name" value="Metallo-dependent hydrolases"/>
    <property type="match status" value="1"/>
</dbReference>
<dbReference type="GO" id="GO:0046098">
    <property type="term" value="P:guanine metabolic process"/>
    <property type="evidence" value="ECO:0007669"/>
    <property type="project" value="TreeGrafter"/>
</dbReference>
<comment type="pathway">
    <text evidence="2">Purine metabolism; guanine degradation; xanthine from guanine: step 1/1.</text>
</comment>
<dbReference type="Gene3D" id="2.30.40.10">
    <property type="entry name" value="Urease, subunit C, domain 1"/>
    <property type="match status" value="1"/>
</dbReference>
<dbReference type="AlphaFoldDB" id="A0A1D2JEU9"/>
<comment type="cofactor">
    <cofactor evidence="1">
        <name>Zn(2+)</name>
        <dbReference type="ChEBI" id="CHEBI:29105"/>
    </cofactor>
</comment>
<dbReference type="InterPro" id="IPR011059">
    <property type="entry name" value="Metal-dep_hydrolase_composite"/>
</dbReference>
<dbReference type="FunFam" id="3.20.20.140:FF:000022">
    <property type="entry name" value="Guanine deaminase"/>
    <property type="match status" value="1"/>
</dbReference>
<dbReference type="GO" id="GO:0008270">
    <property type="term" value="F:zinc ion binding"/>
    <property type="evidence" value="ECO:0007669"/>
    <property type="project" value="TreeGrafter"/>
</dbReference>
<evidence type="ECO:0000256" key="6">
    <source>
        <dbReference type="ARBA" id="ARBA00022801"/>
    </source>
</evidence>
<protein>
    <recommendedName>
        <fullName evidence="10">Probable guanine deaminase</fullName>
        <ecNumber evidence="4">3.5.4.3</ecNumber>
    </recommendedName>
    <alternativeName>
        <fullName evidence="11">Guanine aminohydrolase</fullName>
    </alternativeName>
</protein>
<comment type="catalytic activity">
    <reaction evidence="8">
        <text>guanine + H2O + H(+) = xanthine + NH4(+)</text>
        <dbReference type="Rhea" id="RHEA:14665"/>
        <dbReference type="ChEBI" id="CHEBI:15377"/>
        <dbReference type="ChEBI" id="CHEBI:15378"/>
        <dbReference type="ChEBI" id="CHEBI:16235"/>
        <dbReference type="ChEBI" id="CHEBI:17712"/>
        <dbReference type="ChEBI" id="CHEBI:28938"/>
        <dbReference type="EC" id="3.5.4.3"/>
    </reaction>
</comment>
<evidence type="ECO:0000313" key="13">
    <source>
        <dbReference type="EMBL" id="ODH29058.1"/>
    </source>
</evidence>
<evidence type="ECO:0000259" key="12">
    <source>
        <dbReference type="Pfam" id="PF01979"/>
    </source>
</evidence>
<evidence type="ECO:0000256" key="10">
    <source>
        <dbReference type="ARBA" id="ARBA00069860"/>
    </source>
</evidence>
<evidence type="ECO:0000256" key="8">
    <source>
        <dbReference type="ARBA" id="ARBA00051148"/>
    </source>
</evidence>
<dbReference type="GO" id="GO:0005829">
    <property type="term" value="C:cytosol"/>
    <property type="evidence" value="ECO:0007669"/>
    <property type="project" value="TreeGrafter"/>
</dbReference>
<dbReference type="Gene3D" id="3.20.20.140">
    <property type="entry name" value="Metal-dependent hydrolases"/>
    <property type="match status" value="1"/>
</dbReference>
<proteinExistence type="inferred from homology"/>
<dbReference type="Pfam" id="PF01979">
    <property type="entry name" value="Amidohydro_1"/>
    <property type="match status" value="1"/>
</dbReference>
<gene>
    <name evidence="13" type="ORF">ACO22_03834</name>
</gene>
<organism evidence="13 14">
    <name type="scientific">Paracoccidioides brasiliensis</name>
    <dbReference type="NCBI Taxonomy" id="121759"/>
    <lineage>
        <taxon>Eukaryota</taxon>
        <taxon>Fungi</taxon>
        <taxon>Dikarya</taxon>
        <taxon>Ascomycota</taxon>
        <taxon>Pezizomycotina</taxon>
        <taxon>Eurotiomycetes</taxon>
        <taxon>Eurotiomycetidae</taxon>
        <taxon>Onygenales</taxon>
        <taxon>Ajellomycetaceae</taxon>
        <taxon>Paracoccidioides</taxon>
    </lineage>
</organism>
<reference evidence="13 14" key="1">
    <citation type="submission" date="2016-06" db="EMBL/GenBank/DDBJ databases">
        <authorList>
            <person name="Kjaerup R.B."/>
            <person name="Dalgaard T.S."/>
            <person name="Juul-Madsen H.R."/>
        </authorList>
    </citation>
    <scope>NUCLEOTIDE SEQUENCE [LARGE SCALE GENOMIC DNA]</scope>
    <source>
        <strain evidence="13 14">Pb300</strain>
    </source>
</reference>
<dbReference type="GO" id="GO:0008892">
    <property type="term" value="F:guanine deaminase activity"/>
    <property type="evidence" value="ECO:0007669"/>
    <property type="project" value="UniProtKB-EC"/>
</dbReference>
<evidence type="ECO:0000256" key="11">
    <source>
        <dbReference type="ARBA" id="ARBA00083147"/>
    </source>
</evidence>